<proteinExistence type="predicted"/>
<comment type="caution">
    <text evidence="2">The sequence shown here is derived from an EMBL/GenBank/DDBJ whole genome shotgun (WGS) entry which is preliminary data.</text>
</comment>
<accession>A0A699K6U9</accession>
<dbReference type="EMBL" id="BKCJ010489289">
    <property type="protein sequence ID" value="GFA79495.1"/>
    <property type="molecule type" value="Genomic_DNA"/>
</dbReference>
<dbReference type="AlphaFoldDB" id="A0A699K6U9"/>
<organism evidence="2">
    <name type="scientific">Tanacetum cinerariifolium</name>
    <name type="common">Dalmatian daisy</name>
    <name type="synonym">Chrysanthemum cinerariifolium</name>
    <dbReference type="NCBI Taxonomy" id="118510"/>
    <lineage>
        <taxon>Eukaryota</taxon>
        <taxon>Viridiplantae</taxon>
        <taxon>Streptophyta</taxon>
        <taxon>Embryophyta</taxon>
        <taxon>Tracheophyta</taxon>
        <taxon>Spermatophyta</taxon>
        <taxon>Magnoliopsida</taxon>
        <taxon>eudicotyledons</taxon>
        <taxon>Gunneridae</taxon>
        <taxon>Pentapetalae</taxon>
        <taxon>asterids</taxon>
        <taxon>campanulids</taxon>
        <taxon>Asterales</taxon>
        <taxon>Asteraceae</taxon>
        <taxon>Asteroideae</taxon>
        <taxon>Anthemideae</taxon>
        <taxon>Anthemidinae</taxon>
        <taxon>Tanacetum</taxon>
    </lineage>
</organism>
<feature type="compositionally biased region" description="Basic and acidic residues" evidence="1">
    <location>
        <begin position="8"/>
        <end position="32"/>
    </location>
</feature>
<gene>
    <name evidence="2" type="ORF">Tci_651467</name>
</gene>
<name>A0A699K6U9_TANCI</name>
<evidence type="ECO:0000256" key="1">
    <source>
        <dbReference type="SAM" id="MobiDB-lite"/>
    </source>
</evidence>
<protein>
    <submittedName>
        <fullName evidence="2">Retrotransposon Gag domain-containing protein</fullName>
    </submittedName>
</protein>
<evidence type="ECO:0000313" key="2">
    <source>
        <dbReference type="EMBL" id="GFA79495.1"/>
    </source>
</evidence>
<reference evidence="2" key="1">
    <citation type="journal article" date="2019" name="Sci. Rep.">
        <title>Draft genome of Tanacetum cinerariifolium, the natural source of mosquito coil.</title>
        <authorList>
            <person name="Yamashiro T."/>
            <person name="Shiraishi A."/>
            <person name="Satake H."/>
            <person name="Nakayama K."/>
        </authorList>
    </citation>
    <scope>NUCLEOTIDE SEQUENCE</scope>
</reference>
<sequence length="85" mass="10064">METVRSWTEAKLHEGGFRNQQRSERKQDRKRNASKFCEFHGKVGHSIDECMHLKRPIKEMLKAGKLSYLIKELNQSNEKDQADYL</sequence>
<feature type="non-terminal residue" evidence="2">
    <location>
        <position position="85"/>
    </location>
</feature>
<feature type="region of interest" description="Disordered" evidence="1">
    <location>
        <begin position="1"/>
        <end position="32"/>
    </location>
</feature>